<evidence type="ECO:0000256" key="5">
    <source>
        <dbReference type="ARBA" id="ARBA00023136"/>
    </source>
</evidence>
<keyword evidence="2" id="KW-1003">Cell membrane</keyword>
<organism evidence="8 9">
    <name type="scientific">Fundicoccus culcitae</name>
    <dbReference type="NCBI Taxonomy" id="2969821"/>
    <lineage>
        <taxon>Bacteria</taxon>
        <taxon>Bacillati</taxon>
        <taxon>Bacillota</taxon>
        <taxon>Bacilli</taxon>
        <taxon>Lactobacillales</taxon>
        <taxon>Aerococcaceae</taxon>
        <taxon>Fundicoccus</taxon>
    </lineage>
</organism>
<feature type="transmembrane region" description="Helical" evidence="6">
    <location>
        <begin position="694"/>
        <end position="715"/>
    </location>
</feature>
<keyword evidence="3 6" id="KW-0812">Transmembrane</keyword>
<evidence type="ECO:0000256" key="2">
    <source>
        <dbReference type="ARBA" id="ARBA00022475"/>
    </source>
</evidence>
<comment type="subcellular location">
    <subcellularLocation>
        <location evidence="1">Cell membrane</location>
        <topology evidence="1">Multi-pass membrane protein</topology>
    </subcellularLocation>
</comment>
<evidence type="ECO:0000256" key="4">
    <source>
        <dbReference type="ARBA" id="ARBA00022989"/>
    </source>
</evidence>
<dbReference type="InterPro" id="IPR003838">
    <property type="entry name" value="ABC3_permease_C"/>
</dbReference>
<protein>
    <submittedName>
        <fullName evidence="8">ABC transporter permease</fullName>
    </submittedName>
</protein>
<feature type="transmembrane region" description="Helical" evidence="6">
    <location>
        <begin position="742"/>
        <end position="764"/>
    </location>
</feature>
<feature type="transmembrane region" description="Helical" evidence="6">
    <location>
        <begin position="646"/>
        <end position="666"/>
    </location>
</feature>
<feature type="transmembrane region" description="Helical" evidence="6">
    <location>
        <begin position="242"/>
        <end position="271"/>
    </location>
</feature>
<accession>A0ABY5P837</accession>
<keyword evidence="5 6" id="KW-0472">Membrane</keyword>
<feature type="transmembrane region" description="Helical" evidence="6">
    <location>
        <begin position="311"/>
        <end position="330"/>
    </location>
</feature>
<feature type="transmembrane region" description="Helical" evidence="6">
    <location>
        <begin position="20"/>
        <end position="39"/>
    </location>
</feature>
<keyword evidence="4 6" id="KW-1133">Transmembrane helix</keyword>
<reference evidence="8 9" key="1">
    <citation type="submission" date="2022-08" db="EMBL/GenBank/DDBJ databases">
        <title>Aerococcaceae sp. nov isolated from spoiled eye mask.</title>
        <authorList>
            <person name="Zhou G."/>
            <person name="Xie X.-B."/>
            <person name="Shi Q.-S."/>
            <person name="Wang Y.-S."/>
            <person name="Wen X."/>
            <person name="Peng H."/>
            <person name="Yang X.-J."/>
            <person name="Tao H.-B."/>
            <person name="Huang X.-M."/>
        </authorList>
    </citation>
    <scope>NUCLEOTIDE SEQUENCE [LARGE SCALE GENOMIC DNA]</scope>
    <source>
        <strain evidence="9">DM20194951</strain>
    </source>
</reference>
<dbReference type="Proteomes" id="UP001315967">
    <property type="component" value="Chromosome"/>
</dbReference>
<feature type="domain" description="ABC3 transporter permease C-terminal" evidence="7">
    <location>
        <begin position="649"/>
        <end position="770"/>
    </location>
</feature>
<dbReference type="PANTHER" id="PTHR30287:SF2">
    <property type="entry name" value="BLL1001 PROTEIN"/>
    <property type="match status" value="1"/>
</dbReference>
<evidence type="ECO:0000256" key="3">
    <source>
        <dbReference type="ARBA" id="ARBA00022692"/>
    </source>
</evidence>
<evidence type="ECO:0000256" key="6">
    <source>
        <dbReference type="SAM" id="Phobius"/>
    </source>
</evidence>
<evidence type="ECO:0000256" key="1">
    <source>
        <dbReference type="ARBA" id="ARBA00004651"/>
    </source>
</evidence>
<evidence type="ECO:0000259" key="7">
    <source>
        <dbReference type="Pfam" id="PF02687"/>
    </source>
</evidence>
<name>A0ABY5P837_9LACT</name>
<dbReference type="RefSeq" id="WP_313794408.1">
    <property type="nucleotide sequence ID" value="NZ_CP102453.1"/>
</dbReference>
<proteinExistence type="predicted"/>
<dbReference type="EMBL" id="CP102453">
    <property type="protein sequence ID" value="UUX34916.1"/>
    <property type="molecule type" value="Genomic_DNA"/>
</dbReference>
<evidence type="ECO:0000313" key="9">
    <source>
        <dbReference type="Proteomes" id="UP001315967"/>
    </source>
</evidence>
<feature type="domain" description="ABC3 transporter permease C-terminal" evidence="7">
    <location>
        <begin position="260"/>
        <end position="366"/>
    </location>
</feature>
<feature type="transmembrane region" description="Helical" evidence="6">
    <location>
        <begin position="421"/>
        <end position="442"/>
    </location>
</feature>
<dbReference type="Pfam" id="PF02687">
    <property type="entry name" value="FtsX"/>
    <property type="match status" value="2"/>
</dbReference>
<sequence>MSWQLVFNDLKRNKTINIGLLLLMVFSATLAILSVIMTVQTLRSIDQLYQIAQPPHFLQMHKGDIDEIAIDEFMQDSPNVTDYQIVKMINIYGEDIQISKANQTFDLSESQLDLGFVKQNPEKDLLLNGQHEKIILSQGQIGVPIILKDSYDLTIGDTLTLYDTYDFVISDFVVDAQMNSTLASSTRFLLSDDDFNLLEDKMGENEFIIETYFTSSDDASAFQTTYENAGLAQNGQAVTYRMMFILSAFIDMVTVFVILLVSILALIVAFICMRFTILASIEEEIREIGILKAIGFSFHDIRDIYLNKYRLIAVIAVSLGYLLAFGFSGFTTNHITATFGEVPVAVSTYLIAIAIAALVYLLIILYSKRVLKSLKGISVVDALNGKNQDQSDSHDGLYRTQSMNINWILGLREIRYKKKDWAIVFAVTMIAMVIILVPVNLLNTLQSPEFVSYMGSSQKDMLIEIANGDSVEASYQQVKAILDQDDSIEFYQEERRVRVQTFDVTNELMNLTIDSGQNAGSGLQYLEGRAPIEANEIALSYFNEDKIGKSVGDSLQLEYNNTIEEYIIVGIYQDVTSGGFTAKATNEFNGIPSEKYSFSIVVQDWIDPTTLSDYWTQVMGPEIKVYPMTEFIDQTLGGVSQQLNSMIVAVVVIAIMIVVILISLFLKLRLVKDHSQTAIMKAIGFSSRDIQKQYLVKVGTVALVGILAGIVMSQFGGNYLVNFGLNIAGIGIKEVQLIANNYVGFIAVPVVLISVVFCVTLISVQTVRKQAIMTLIAE</sequence>
<feature type="transmembrane region" description="Helical" evidence="6">
    <location>
        <begin position="342"/>
        <end position="366"/>
    </location>
</feature>
<dbReference type="PANTHER" id="PTHR30287">
    <property type="entry name" value="MEMBRANE COMPONENT OF PREDICTED ABC SUPERFAMILY METABOLITE UPTAKE TRANSPORTER"/>
    <property type="match status" value="1"/>
</dbReference>
<evidence type="ECO:0000313" key="8">
    <source>
        <dbReference type="EMBL" id="UUX34916.1"/>
    </source>
</evidence>
<gene>
    <name evidence="8" type="ORF">NRE15_04525</name>
</gene>
<keyword evidence="9" id="KW-1185">Reference proteome</keyword>
<dbReference type="InterPro" id="IPR038766">
    <property type="entry name" value="Membrane_comp_ABC_pdt"/>
</dbReference>